<dbReference type="Pfam" id="PF10963">
    <property type="entry name" value="Phage_TAC_10"/>
    <property type="match status" value="1"/>
</dbReference>
<dbReference type="InterPro" id="IPR024406">
    <property type="entry name" value="TAC-10"/>
</dbReference>
<evidence type="ECO:0008006" key="3">
    <source>
        <dbReference type="Google" id="ProtNLM"/>
    </source>
</evidence>
<comment type="caution">
    <text evidence="1">The sequence shown here is derived from an EMBL/GenBank/DDBJ whole genome shotgun (WGS) entry which is preliminary data.</text>
</comment>
<evidence type="ECO:0000313" key="1">
    <source>
        <dbReference type="EMBL" id="HAT3809375.1"/>
    </source>
</evidence>
<name>A0AAN5MHF8_MORMO</name>
<reference evidence="1" key="2">
    <citation type="submission" date="2020-10" db="EMBL/GenBank/DDBJ databases">
        <authorList>
            <consortium name="NCBI Pathogen Detection Project"/>
        </authorList>
    </citation>
    <scope>NUCLEOTIDE SEQUENCE</scope>
    <source>
        <strain evidence="1">Morganella morganii ARLG-3209</strain>
    </source>
</reference>
<reference evidence="1" key="1">
    <citation type="journal article" date="2018" name="Genome Biol.">
        <title>SKESA: strategic k-mer extension for scrupulous assemblies.</title>
        <authorList>
            <person name="Souvorov A."/>
            <person name="Agarwala R."/>
            <person name="Lipman D.J."/>
        </authorList>
    </citation>
    <scope>NUCLEOTIDE SEQUENCE</scope>
    <source>
        <strain evidence="1">Morganella morganii ARLG-3209</strain>
    </source>
</reference>
<evidence type="ECO:0000313" key="2">
    <source>
        <dbReference type="Proteomes" id="UP000865968"/>
    </source>
</evidence>
<dbReference type="RefSeq" id="WP_061057535.1">
    <property type="nucleotide sequence ID" value="NZ_CP014026.2"/>
</dbReference>
<gene>
    <name evidence="1" type="ORF">I8608_002234</name>
</gene>
<organism evidence="1 2">
    <name type="scientific">Morganella morganii</name>
    <name type="common">Proteus morganii</name>
    <dbReference type="NCBI Taxonomy" id="582"/>
    <lineage>
        <taxon>Bacteria</taxon>
        <taxon>Pseudomonadati</taxon>
        <taxon>Pseudomonadota</taxon>
        <taxon>Gammaproteobacteria</taxon>
        <taxon>Enterobacterales</taxon>
        <taxon>Morganellaceae</taxon>
        <taxon>Morganella</taxon>
    </lineage>
</organism>
<accession>A0AAN5MHF8</accession>
<protein>
    <recommendedName>
        <fullName evidence="3">Phage protein</fullName>
    </recommendedName>
</protein>
<proteinExistence type="predicted"/>
<dbReference type="EMBL" id="DACSWI010000006">
    <property type="protein sequence ID" value="HAT3809375.1"/>
    <property type="molecule type" value="Genomic_DNA"/>
</dbReference>
<dbReference type="AlphaFoldDB" id="A0AAN5MHF8"/>
<sequence length="89" mass="9748">MSKQASVITLNIAGNDIRFEPNMIAYNGFINEMAMDNKVAPAHTYLNRIVAKEDKEALGELLELPGAALQIATTVNDQYAPKLDISVKN</sequence>
<dbReference type="Proteomes" id="UP000865968">
    <property type="component" value="Unassembled WGS sequence"/>
</dbReference>